<dbReference type="EMBL" id="JAMXQV010000021">
    <property type="protein sequence ID" value="MCR6487743.1"/>
    <property type="molecule type" value="Genomic_DNA"/>
</dbReference>
<feature type="transmembrane region" description="Helical" evidence="5">
    <location>
        <begin position="152"/>
        <end position="173"/>
    </location>
</feature>
<feature type="transmembrane region" description="Helical" evidence="5">
    <location>
        <begin position="119"/>
        <end position="140"/>
    </location>
</feature>
<dbReference type="AlphaFoldDB" id="A0A9X2NI81"/>
<comment type="caution">
    <text evidence="7">The sequence shown here is derived from an EMBL/GenBank/DDBJ whole genome shotgun (WGS) entry which is preliminary data.</text>
</comment>
<dbReference type="PANTHER" id="PTHR23528">
    <property type="match status" value="1"/>
</dbReference>
<evidence type="ECO:0000313" key="8">
    <source>
        <dbReference type="Proteomes" id="UP001144096"/>
    </source>
</evidence>
<evidence type="ECO:0000256" key="1">
    <source>
        <dbReference type="ARBA" id="ARBA00004651"/>
    </source>
</evidence>
<dbReference type="InterPro" id="IPR011701">
    <property type="entry name" value="MFS"/>
</dbReference>
<evidence type="ECO:0000256" key="3">
    <source>
        <dbReference type="ARBA" id="ARBA00022989"/>
    </source>
</evidence>
<dbReference type="Gene3D" id="1.20.1250.20">
    <property type="entry name" value="MFS general substrate transporter like domains"/>
    <property type="match status" value="2"/>
</dbReference>
<name>A0A9X2NI81_9PSEU</name>
<dbReference type="GO" id="GO:0022857">
    <property type="term" value="F:transmembrane transporter activity"/>
    <property type="evidence" value="ECO:0007669"/>
    <property type="project" value="InterPro"/>
</dbReference>
<feature type="domain" description="Major facilitator superfamily (MFS) profile" evidence="6">
    <location>
        <begin position="229"/>
        <end position="417"/>
    </location>
</feature>
<dbReference type="Pfam" id="PF07690">
    <property type="entry name" value="MFS_1"/>
    <property type="match status" value="2"/>
</dbReference>
<feature type="transmembrane region" description="Helical" evidence="5">
    <location>
        <begin position="273"/>
        <end position="291"/>
    </location>
</feature>
<dbReference type="PROSITE" id="PS50850">
    <property type="entry name" value="MFS"/>
    <property type="match status" value="1"/>
</dbReference>
<feature type="transmembrane region" description="Helical" evidence="5">
    <location>
        <begin position="392"/>
        <end position="413"/>
    </location>
</feature>
<dbReference type="SUPFAM" id="SSF103473">
    <property type="entry name" value="MFS general substrate transporter"/>
    <property type="match status" value="1"/>
</dbReference>
<feature type="transmembrane region" description="Helical" evidence="5">
    <location>
        <begin position="359"/>
        <end position="386"/>
    </location>
</feature>
<reference evidence="7" key="1">
    <citation type="submission" date="2022-06" db="EMBL/GenBank/DDBJ databases">
        <title>Amycolatopsis iheyaensis sp. nov., a new species of the genus Amycolatopsis isolated from soil in Iheya island, Japan.</title>
        <authorList>
            <person name="Ngamcharungchit C."/>
            <person name="Kanto H."/>
            <person name="Take A."/>
            <person name="Intra B."/>
            <person name="Matsumoto A."/>
            <person name="Panbangred W."/>
            <person name="Inahashi Y."/>
        </authorList>
    </citation>
    <scope>NUCLEOTIDE SEQUENCE</scope>
    <source>
        <strain evidence="7">OK19-0408</strain>
    </source>
</reference>
<proteinExistence type="predicted"/>
<feature type="transmembrane region" description="Helical" evidence="5">
    <location>
        <begin position="57"/>
        <end position="81"/>
    </location>
</feature>
<evidence type="ECO:0000259" key="6">
    <source>
        <dbReference type="PROSITE" id="PS50850"/>
    </source>
</evidence>
<evidence type="ECO:0000256" key="5">
    <source>
        <dbReference type="SAM" id="Phobius"/>
    </source>
</evidence>
<keyword evidence="3 5" id="KW-1133">Transmembrane helix</keyword>
<dbReference type="GO" id="GO:0005886">
    <property type="term" value="C:plasma membrane"/>
    <property type="evidence" value="ECO:0007669"/>
    <property type="project" value="UniProtKB-SubCell"/>
</dbReference>
<keyword evidence="2 5" id="KW-0812">Transmembrane</keyword>
<organism evidence="7 8">
    <name type="scientific">Amycolatopsis iheyensis</name>
    <dbReference type="NCBI Taxonomy" id="2945988"/>
    <lineage>
        <taxon>Bacteria</taxon>
        <taxon>Bacillati</taxon>
        <taxon>Actinomycetota</taxon>
        <taxon>Actinomycetes</taxon>
        <taxon>Pseudonocardiales</taxon>
        <taxon>Pseudonocardiaceae</taxon>
        <taxon>Amycolatopsis</taxon>
    </lineage>
</organism>
<dbReference type="Proteomes" id="UP001144096">
    <property type="component" value="Unassembled WGS sequence"/>
</dbReference>
<dbReference type="PANTHER" id="PTHR23528:SF1">
    <property type="entry name" value="MAJOR FACILITATOR SUPERFAMILY (MFS) PROFILE DOMAIN-CONTAINING PROTEIN"/>
    <property type="match status" value="1"/>
</dbReference>
<dbReference type="RefSeq" id="WP_257924311.1">
    <property type="nucleotide sequence ID" value="NZ_JAMXQV010000021.1"/>
</dbReference>
<evidence type="ECO:0000256" key="2">
    <source>
        <dbReference type="ARBA" id="ARBA00022692"/>
    </source>
</evidence>
<feature type="transmembrane region" description="Helical" evidence="5">
    <location>
        <begin position="230"/>
        <end position="253"/>
    </location>
</feature>
<sequence length="417" mass="43047">MSETIPAVATARGRRQSTAFLPLYVLAYFGSALAVTSAATVAIPLRLSTLDPAGKTQLLSLTVGIGGVVVMLVTAPLGRLSDVSTSRFGARRPFILGGAVVGACGMLVLAAAADVPVVVAGWALTQAGFAATTMGLQALLADAIPARIRARVSALFGLATGIAPFVGGMLIGALPGNPLWWFGVPAVVALGTDLAVVLVLRDEVRTERVAVGWRSLARSYWINPVRHPDFAWAWACRLLVTMSLVTVSLYLLYFLTDRLGIATEDAARASGTVLAAYFAGSVVTAFVFGWLSDRTGKRKLIVWTSTLFTAGGLLVSLFAQGLPVFVLGIALAGMGQGAFVAVDMAMLTEVLPPTSAAGAGLAVIALSYQLPQLLVPALATLLLAIGDAGPNYFALFLGSVAAAVLGALAVLPVRSVR</sequence>
<gene>
    <name evidence="7" type="ORF">M8542_33455</name>
</gene>
<dbReference type="InterPro" id="IPR036259">
    <property type="entry name" value="MFS_trans_sf"/>
</dbReference>
<evidence type="ECO:0000313" key="7">
    <source>
        <dbReference type="EMBL" id="MCR6487743.1"/>
    </source>
</evidence>
<protein>
    <submittedName>
        <fullName evidence="7">MFS transporter</fullName>
    </submittedName>
</protein>
<feature type="transmembrane region" description="Helical" evidence="5">
    <location>
        <begin position="179"/>
        <end position="200"/>
    </location>
</feature>
<keyword evidence="4 5" id="KW-0472">Membrane</keyword>
<feature type="transmembrane region" description="Helical" evidence="5">
    <location>
        <begin position="93"/>
        <end position="113"/>
    </location>
</feature>
<feature type="transmembrane region" description="Helical" evidence="5">
    <location>
        <begin position="21"/>
        <end position="45"/>
    </location>
</feature>
<keyword evidence="8" id="KW-1185">Reference proteome</keyword>
<evidence type="ECO:0000256" key="4">
    <source>
        <dbReference type="ARBA" id="ARBA00023136"/>
    </source>
</evidence>
<accession>A0A9X2NI81</accession>
<dbReference type="InterPro" id="IPR020846">
    <property type="entry name" value="MFS_dom"/>
</dbReference>
<comment type="subcellular location">
    <subcellularLocation>
        <location evidence="1">Cell membrane</location>
        <topology evidence="1">Multi-pass membrane protein</topology>
    </subcellularLocation>
</comment>